<dbReference type="InterPro" id="IPR000914">
    <property type="entry name" value="SBP_5_dom"/>
</dbReference>
<gene>
    <name evidence="6" type="ORF">CLV49_2333</name>
    <name evidence="7" type="ORF">ELQ93_07565</name>
</gene>
<feature type="chain" id="PRO_5015192808" evidence="4">
    <location>
        <begin position="30"/>
        <end position="511"/>
    </location>
</feature>
<evidence type="ECO:0000256" key="2">
    <source>
        <dbReference type="ARBA" id="ARBA00022448"/>
    </source>
</evidence>
<dbReference type="PANTHER" id="PTHR30290">
    <property type="entry name" value="PERIPLASMIC BINDING COMPONENT OF ABC TRANSPORTER"/>
    <property type="match status" value="1"/>
</dbReference>
<comment type="similarity">
    <text evidence="1">Belongs to the bacterial solute-binding protein 5 family.</text>
</comment>
<dbReference type="GO" id="GO:0042597">
    <property type="term" value="C:periplasmic space"/>
    <property type="evidence" value="ECO:0007669"/>
    <property type="project" value="UniProtKB-ARBA"/>
</dbReference>
<evidence type="ECO:0000256" key="4">
    <source>
        <dbReference type="SAM" id="SignalP"/>
    </source>
</evidence>
<dbReference type="InterPro" id="IPR039424">
    <property type="entry name" value="SBP_5"/>
</dbReference>
<dbReference type="RefSeq" id="WP_106563683.1">
    <property type="nucleotide sequence ID" value="NZ_PYAU01000001.1"/>
</dbReference>
<dbReference type="SUPFAM" id="SSF53850">
    <property type="entry name" value="Periplasmic binding protein-like II"/>
    <property type="match status" value="1"/>
</dbReference>
<evidence type="ECO:0000313" key="6">
    <source>
        <dbReference type="EMBL" id="PSL38704.1"/>
    </source>
</evidence>
<dbReference type="Proteomes" id="UP000268291">
    <property type="component" value="Unassembled WGS sequence"/>
</dbReference>
<dbReference type="InterPro" id="IPR030678">
    <property type="entry name" value="Peptide/Ni-bd"/>
</dbReference>
<feature type="domain" description="Solute-binding protein family 5" evidence="5">
    <location>
        <begin position="82"/>
        <end position="416"/>
    </location>
</feature>
<dbReference type="OrthoDB" id="9803988at2"/>
<dbReference type="PANTHER" id="PTHR30290:SF9">
    <property type="entry name" value="OLIGOPEPTIDE-BINDING PROTEIN APPA"/>
    <property type="match status" value="1"/>
</dbReference>
<evidence type="ECO:0000313" key="8">
    <source>
        <dbReference type="Proteomes" id="UP000241203"/>
    </source>
</evidence>
<organism evidence="6 8">
    <name type="scientific">Labedella gwakjiensis</name>
    <dbReference type="NCBI Taxonomy" id="390269"/>
    <lineage>
        <taxon>Bacteria</taxon>
        <taxon>Bacillati</taxon>
        <taxon>Actinomycetota</taxon>
        <taxon>Actinomycetes</taxon>
        <taxon>Micrococcales</taxon>
        <taxon>Microbacteriaceae</taxon>
        <taxon>Labedella</taxon>
    </lineage>
</organism>
<evidence type="ECO:0000313" key="7">
    <source>
        <dbReference type="EMBL" id="RUQ86803.1"/>
    </source>
</evidence>
<keyword evidence="2" id="KW-0813">Transport</keyword>
<keyword evidence="9" id="KW-1185">Reference proteome</keyword>
<dbReference type="Gene3D" id="3.40.190.10">
    <property type="entry name" value="Periplasmic binding protein-like II"/>
    <property type="match status" value="1"/>
</dbReference>
<reference evidence="7 9" key="2">
    <citation type="submission" date="2018-12" db="EMBL/GenBank/DDBJ databases">
        <authorList>
            <person name="hu s."/>
            <person name="Xu Y."/>
            <person name="Xu B."/>
            <person name="Li F."/>
        </authorList>
    </citation>
    <scope>NUCLEOTIDE SEQUENCE [LARGE SCALE GENOMIC DNA]</scope>
    <source>
        <strain evidence="7 9">KSW2-17</strain>
    </source>
</reference>
<feature type="signal peptide" evidence="4">
    <location>
        <begin position="1"/>
        <end position="29"/>
    </location>
</feature>
<dbReference type="EMBL" id="PYAU01000001">
    <property type="protein sequence ID" value="PSL38704.1"/>
    <property type="molecule type" value="Genomic_DNA"/>
</dbReference>
<keyword evidence="3 4" id="KW-0732">Signal</keyword>
<sequence length="511" mass="54779">MKLVSKRAAAVTASIAAAALLAGCSGGNADNGGGTAGGGTLTLGTIGEPTSWDPAQAHVGHTLQPYQVAYDTLILRTADGDLEPMLATEWSYNDDRTQLTLELRDDVTFSDGAAFNAEAVKANIENLQNNNGRQAAQVAAVESVDPVDDDTVVLNLSAPDPSLEYNLSQAGGLMGSPESLGTEEMISTPVGSGPYVMDTEQSVSGSQFVFTAREDYWNPDLQKFDTVVLKPYEELTARVNALLSKQVDATILDASTAEQADGAGFATLEDYRVDWQGLLLLDREGTQVPALGDVRVRQAINYAIDRDTMLESILRGYGEPTQQVFGPDSGASVDELDSRYDYDPEKAKELLAEAGYADGFDLPISAGPGFETALAALTQQFADVGIRVQVTTLNVQTFLDDLSSGKVPVLYQNLFQGEPWVAINQIISTDAIYNPFDSATPELDELIAAVQTGGDESAENAKAVNEYISENAWFAPVYRIDQVYSYDSEKISVEKQIQQAVPSIYNFAPAS</sequence>
<dbReference type="PROSITE" id="PS51257">
    <property type="entry name" value="PROKAR_LIPOPROTEIN"/>
    <property type="match status" value="1"/>
</dbReference>
<proteinExistence type="inferred from homology"/>
<dbReference type="GO" id="GO:0015833">
    <property type="term" value="P:peptide transport"/>
    <property type="evidence" value="ECO:0007669"/>
    <property type="project" value="TreeGrafter"/>
</dbReference>
<comment type="caution">
    <text evidence="6">The sequence shown here is derived from an EMBL/GenBank/DDBJ whole genome shotgun (WGS) entry which is preliminary data.</text>
</comment>
<dbReference type="Gene3D" id="3.10.105.10">
    <property type="entry name" value="Dipeptide-binding Protein, Domain 3"/>
    <property type="match status" value="1"/>
</dbReference>
<name>A0A2P8GXM6_9MICO</name>
<dbReference type="GO" id="GO:1904680">
    <property type="term" value="F:peptide transmembrane transporter activity"/>
    <property type="evidence" value="ECO:0007669"/>
    <property type="project" value="TreeGrafter"/>
</dbReference>
<protein>
    <submittedName>
        <fullName evidence="7">ABC transporter substrate-binding protein</fullName>
    </submittedName>
    <submittedName>
        <fullName evidence="6">Peptide/nickel transport system substrate-binding protein</fullName>
    </submittedName>
</protein>
<evidence type="ECO:0000259" key="5">
    <source>
        <dbReference type="Pfam" id="PF00496"/>
    </source>
</evidence>
<dbReference type="AlphaFoldDB" id="A0A2P8GXM6"/>
<reference evidence="6 8" key="1">
    <citation type="submission" date="2018-03" db="EMBL/GenBank/DDBJ databases">
        <title>Genomic Encyclopedia of Archaeal and Bacterial Type Strains, Phase II (KMG-II): from individual species to whole genera.</title>
        <authorList>
            <person name="Goeker M."/>
        </authorList>
    </citation>
    <scope>NUCLEOTIDE SEQUENCE [LARGE SCALE GENOMIC DNA]</scope>
    <source>
        <strain evidence="6 8">DSM 21548</strain>
    </source>
</reference>
<accession>A0A2P8GXM6</accession>
<evidence type="ECO:0000256" key="3">
    <source>
        <dbReference type="ARBA" id="ARBA00022729"/>
    </source>
</evidence>
<dbReference type="Proteomes" id="UP000241203">
    <property type="component" value="Unassembled WGS sequence"/>
</dbReference>
<dbReference type="GO" id="GO:0043190">
    <property type="term" value="C:ATP-binding cassette (ABC) transporter complex"/>
    <property type="evidence" value="ECO:0007669"/>
    <property type="project" value="InterPro"/>
</dbReference>
<evidence type="ECO:0000256" key="1">
    <source>
        <dbReference type="ARBA" id="ARBA00005695"/>
    </source>
</evidence>
<dbReference type="Pfam" id="PF00496">
    <property type="entry name" value="SBP_bac_5"/>
    <property type="match status" value="1"/>
</dbReference>
<evidence type="ECO:0000313" key="9">
    <source>
        <dbReference type="Proteomes" id="UP000268291"/>
    </source>
</evidence>
<dbReference type="EMBL" id="RZGY01000001">
    <property type="protein sequence ID" value="RUQ86803.1"/>
    <property type="molecule type" value="Genomic_DNA"/>
</dbReference>
<dbReference type="PIRSF" id="PIRSF002741">
    <property type="entry name" value="MppA"/>
    <property type="match status" value="1"/>
</dbReference>